<evidence type="ECO:0000313" key="2">
    <source>
        <dbReference type="Proteomes" id="UP000624709"/>
    </source>
</evidence>
<sequence>MTNAGRLGTLGTMASSRQWLDASLQRLDASRQRIEASAQRLDASRQRLDASLERLDVDRCRRRLEILAAVARAKSVRVSAPPQRVRGMRLRELIATRRRTVN</sequence>
<keyword evidence="2" id="KW-1185">Reference proteome</keyword>
<protein>
    <submittedName>
        <fullName evidence="1">Uncharacterized protein</fullName>
    </submittedName>
</protein>
<dbReference type="RefSeq" id="WP_203827341.1">
    <property type="nucleotide sequence ID" value="NZ_BAAATY010000015.1"/>
</dbReference>
<gene>
    <name evidence="1" type="ORF">Apa02nite_052260</name>
</gene>
<reference evidence="1 2" key="1">
    <citation type="submission" date="2021-01" db="EMBL/GenBank/DDBJ databases">
        <title>Whole genome shotgun sequence of Actinoplanes palleronii NBRC 14916.</title>
        <authorList>
            <person name="Komaki H."/>
            <person name="Tamura T."/>
        </authorList>
    </citation>
    <scope>NUCLEOTIDE SEQUENCE [LARGE SCALE GENOMIC DNA]</scope>
    <source>
        <strain evidence="1 2">NBRC 14916</strain>
    </source>
</reference>
<organism evidence="1 2">
    <name type="scientific">Actinoplanes palleronii</name>
    <dbReference type="NCBI Taxonomy" id="113570"/>
    <lineage>
        <taxon>Bacteria</taxon>
        <taxon>Bacillati</taxon>
        <taxon>Actinomycetota</taxon>
        <taxon>Actinomycetes</taxon>
        <taxon>Micromonosporales</taxon>
        <taxon>Micromonosporaceae</taxon>
        <taxon>Actinoplanes</taxon>
    </lineage>
</organism>
<name>A0ABQ4BEM2_9ACTN</name>
<comment type="caution">
    <text evidence="1">The sequence shown here is derived from an EMBL/GenBank/DDBJ whole genome shotgun (WGS) entry which is preliminary data.</text>
</comment>
<accession>A0ABQ4BEM2</accession>
<dbReference type="EMBL" id="BOMS01000080">
    <property type="protein sequence ID" value="GIE69118.1"/>
    <property type="molecule type" value="Genomic_DNA"/>
</dbReference>
<dbReference type="Proteomes" id="UP000624709">
    <property type="component" value="Unassembled WGS sequence"/>
</dbReference>
<proteinExistence type="predicted"/>
<evidence type="ECO:0000313" key="1">
    <source>
        <dbReference type="EMBL" id="GIE69118.1"/>
    </source>
</evidence>